<sequence>MEADVNWKGSKILWFRTPLMQAAKSGMTEVCRLYLEHGAKVDALTESRYTALILGARYGKTEACQLLLSKGANVNNQTKEGETALMWAAHGGHCNTCQLPLGVWSQDRPSGCLWLHSTDSCSQRWPYGHLHCSFGLWSRCECCFQAWKHGLDAECWARANKHQTLSSYYRVTRSVALFSSMVQTHLRTSLSTSVAAVNAGKTTLIGNLQLGSLQA</sequence>
<feature type="repeat" description="ANK" evidence="3">
    <location>
        <begin position="16"/>
        <end position="46"/>
    </location>
</feature>
<evidence type="ECO:0000313" key="4">
    <source>
        <dbReference type="EMBL" id="KAJ7377740.1"/>
    </source>
</evidence>
<dbReference type="InterPro" id="IPR036770">
    <property type="entry name" value="Ankyrin_rpt-contain_sf"/>
</dbReference>
<organism evidence="4 5">
    <name type="scientific">Desmophyllum pertusum</name>
    <dbReference type="NCBI Taxonomy" id="174260"/>
    <lineage>
        <taxon>Eukaryota</taxon>
        <taxon>Metazoa</taxon>
        <taxon>Cnidaria</taxon>
        <taxon>Anthozoa</taxon>
        <taxon>Hexacorallia</taxon>
        <taxon>Scleractinia</taxon>
        <taxon>Caryophylliina</taxon>
        <taxon>Caryophylliidae</taxon>
        <taxon>Desmophyllum</taxon>
    </lineage>
</organism>
<comment type="caution">
    <text evidence="4">The sequence shown here is derived from an EMBL/GenBank/DDBJ whole genome shotgun (WGS) entry which is preliminary data.</text>
</comment>
<dbReference type="PROSITE" id="PS50088">
    <property type="entry name" value="ANK_REPEAT"/>
    <property type="match status" value="2"/>
</dbReference>
<dbReference type="PANTHER" id="PTHR24166:SF48">
    <property type="entry name" value="PROTEIN VAPYRIN"/>
    <property type="match status" value="1"/>
</dbReference>
<dbReference type="InterPro" id="IPR050889">
    <property type="entry name" value="Dendritic_Spine_Reg/Scaffold"/>
</dbReference>
<protein>
    <submittedName>
        <fullName evidence="4">Uncharacterized protein</fullName>
    </submittedName>
</protein>
<feature type="repeat" description="ANK" evidence="3">
    <location>
        <begin position="47"/>
        <end position="79"/>
    </location>
</feature>
<dbReference type="SMART" id="SM00248">
    <property type="entry name" value="ANK"/>
    <property type="match status" value="2"/>
</dbReference>
<dbReference type="Gene3D" id="1.25.40.20">
    <property type="entry name" value="Ankyrin repeat-containing domain"/>
    <property type="match status" value="1"/>
</dbReference>
<dbReference type="SUPFAM" id="SSF48403">
    <property type="entry name" value="Ankyrin repeat"/>
    <property type="match status" value="1"/>
</dbReference>
<dbReference type="OrthoDB" id="5959127at2759"/>
<gene>
    <name evidence="4" type="ORF">OS493_026876</name>
</gene>
<dbReference type="InterPro" id="IPR002110">
    <property type="entry name" value="Ankyrin_rpt"/>
</dbReference>
<dbReference type="AlphaFoldDB" id="A0A9W9ZAG8"/>
<reference evidence="4" key="1">
    <citation type="submission" date="2023-01" db="EMBL/GenBank/DDBJ databases">
        <title>Genome assembly of the deep-sea coral Lophelia pertusa.</title>
        <authorList>
            <person name="Herrera S."/>
            <person name="Cordes E."/>
        </authorList>
    </citation>
    <scope>NUCLEOTIDE SEQUENCE</scope>
    <source>
        <strain evidence="4">USNM1676648</strain>
        <tissue evidence="4">Polyp</tissue>
    </source>
</reference>
<accession>A0A9W9ZAG8</accession>
<evidence type="ECO:0000256" key="2">
    <source>
        <dbReference type="ARBA" id="ARBA00023043"/>
    </source>
</evidence>
<name>A0A9W9ZAG8_9CNID</name>
<dbReference type="Pfam" id="PF12796">
    <property type="entry name" value="Ank_2"/>
    <property type="match status" value="1"/>
</dbReference>
<evidence type="ECO:0000256" key="3">
    <source>
        <dbReference type="PROSITE-ProRule" id="PRU00023"/>
    </source>
</evidence>
<dbReference type="PROSITE" id="PS50297">
    <property type="entry name" value="ANK_REP_REGION"/>
    <property type="match status" value="2"/>
</dbReference>
<keyword evidence="1" id="KW-0677">Repeat</keyword>
<keyword evidence="5" id="KW-1185">Reference proteome</keyword>
<dbReference type="PANTHER" id="PTHR24166">
    <property type="entry name" value="ROLLING PEBBLES, ISOFORM B"/>
    <property type="match status" value="1"/>
</dbReference>
<proteinExistence type="predicted"/>
<dbReference type="Proteomes" id="UP001163046">
    <property type="component" value="Unassembled WGS sequence"/>
</dbReference>
<dbReference type="EMBL" id="MU826373">
    <property type="protein sequence ID" value="KAJ7377740.1"/>
    <property type="molecule type" value="Genomic_DNA"/>
</dbReference>
<evidence type="ECO:0000313" key="5">
    <source>
        <dbReference type="Proteomes" id="UP001163046"/>
    </source>
</evidence>
<evidence type="ECO:0000256" key="1">
    <source>
        <dbReference type="ARBA" id="ARBA00022737"/>
    </source>
</evidence>
<keyword evidence="2 3" id="KW-0040">ANK repeat</keyword>